<keyword evidence="2" id="KW-1185">Reference proteome</keyword>
<dbReference type="Proteomes" id="UP001208570">
    <property type="component" value="Unassembled WGS sequence"/>
</dbReference>
<gene>
    <name evidence="1" type="ORF">LSH36_497g00002</name>
</gene>
<reference evidence="1" key="1">
    <citation type="journal article" date="2023" name="Mol. Biol. Evol.">
        <title>Third-Generation Sequencing Reveals the Adaptive Role of the Epigenome in Three Deep-Sea Polychaetes.</title>
        <authorList>
            <person name="Perez M."/>
            <person name="Aroh O."/>
            <person name="Sun Y."/>
            <person name="Lan Y."/>
            <person name="Juniper S.K."/>
            <person name="Young C.R."/>
            <person name="Angers B."/>
            <person name="Qian P.Y."/>
        </authorList>
    </citation>
    <scope>NUCLEOTIDE SEQUENCE</scope>
    <source>
        <strain evidence="1">P08H-3</strain>
    </source>
</reference>
<name>A0AAD9MWW6_9ANNE</name>
<organism evidence="1 2">
    <name type="scientific">Paralvinella palmiformis</name>
    <dbReference type="NCBI Taxonomy" id="53620"/>
    <lineage>
        <taxon>Eukaryota</taxon>
        <taxon>Metazoa</taxon>
        <taxon>Spiralia</taxon>
        <taxon>Lophotrochozoa</taxon>
        <taxon>Annelida</taxon>
        <taxon>Polychaeta</taxon>
        <taxon>Sedentaria</taxon>
        <taxon>Canalipalpata</taxon>
        <taxon>Terebellida</taxon>
        <taxon>Terebelliformia</taxon>
        <taxon>Alvinellidae</taxon>
        <taxon>Paralvinella</taxon>
    </lineage>
</organism>
<dbReference type="EMBL" id="JAODUP010000497">
    <property type="protein sequence ID" value="KAK2148435.1"/>
    <property type="molecule type" value="Genomic_DNA"/>
</dbReference>
<proteinExistence type="predicted"/>
<evidence type="ECO:0000313" key="2">
    <source>
        <dbReference type="Proteomes" id="UP001208570"/>
    </source>
</evidence>
<sequence length="73" mass="8262">MGLTDDNLLYLGTMRAISVWSLNRFTTFWAATRSHLSEMKLVSGEAKSTRVLAVCLDNRSAKSYTNQLLIVMY</sequence>
<comment type="caution">
    <text evidence="1">The sequence shown here is derived from an EMBL/GenBank/DDBJ whole genome shotgun (WGS) entry which is preliminary data.</text>
</comment>
<dbReference type="AlphaFoldDB" id="A0AAD9MWW6"/>
<evidence type="ECO:0000313" key="1">
    <source>
        <dbReference type="EMBL" id="KAK2148435.1"/>
    </source>
</evidence>
<accession>A0AAD9MWW6</accession>
<protein>
    <submittedName>
        <fullName evidence="1">Uncharacterized protein</fullName>
    </submittedName>
</protein>